<dbReference type="AlphaFoldDB" id="A0A8D8DUJ5"/>
<dbReference type="EMBL" id="HBUE01280703">
    <property type="protein sequence ID" value="CAG6568833.1"/>
    <property type="molecule type" value="Transcribed_RNA"/>
</dbReference>
<dbReference type="EMBL" id="HBUE01001116">
    <property type="protein sequence ID" value="CAG6443769.1"/>
    <property type="molecule type" value="Transcribed_RNA"/>
</dbReference>
<dbReference type="InterPro" id="IPR011990">
    <property type="entry name" value="TPR-like_helical_dom_sf"/>
</dbReference>
<dbReference type="SUPFAM" id="SSF48452">
    <property type="entry name" value="TPR-like"/>
    <property type="match status" value="1"/>
</dbReference>
<proteinExistence type="predicted"/>
<name>A0A8D8DUJ5_CULPI</name>
<dbReference type="EMBL" id="HBUE01280704">
    <property type="protein sequence ID" value="CAG6568834.1"/>
    <property type="molecule type" value="Transcribed_RNA"/>
</dbReference>
<protein>
    <submittedName>
        <fullName evidence="1">(northern house mosquito) hypothetical protein</fullName>
    </submittedName>
</protein>
<dbReference type="PANTHER" id="PTHR47111">
    <property type="entry name" value="BCDNA.LD29892"/>
    <property type="match status" value="1"/>
</dbReference>
<dbReference type="PANTHER" id="PTHR47111:SF1">
    <property type="entry name" value="SET AND MYND DOMAIN-CONTAINING PROTEIN 4"/>
    <property type="match status" value="1"/>
</dbReference>
<sequence length="99" mass="11533">MDQLGTAINTLRSRLDREMPRHRRRNADIVDYRDFIAQRDALINVPEVAKSNELADRHRQHGNRAYAAKRFDEALLQYNQSICFAERGSKQLGMGYANR</sequence>
<dbReference type="EMBL" id="HBUE01175182">
    <property type="protein sequence ID" value="CAG6517309.1"/>
    <property type="molecule type" value="Transcribed_RNA"/>
</dbReference>
<dbReference type="EMBL" id="HBUE01175183">
    <property type="protein sequence ID" value="CAG6517310.1"/>
    <property type="molecule type" value="Transcribed_RNA"/>
</dbReference>
<accession>A0A8D8DUJ5</accession>
<evidence type="ECO:0000313" key="1">
    <source>
        <dbReference type="EMBL" id="CAG6517309.1"/>
    </source>
</evidence>
<organism evidence="1">
    <name type="scientific">Culex pipiens</name>
    <name type="common">House mosquito</name>
    <dbReference type="NCBI Taxonomy" id="7175"/>
    <lineage>
        <taxon>Eukaryota</taxon>
        <taxon>Metazoa</taxon>
        <taxon>Ecdysozoa</taxon>
        <taxon>Arthropoda</taxon>
        <taxon>Hexapoda</taxon>
        <taxon>Insecta</taxon>
        <taxon>Pterygota</taxon>
        <taxon>Neoptera</taxon>
        <taxon>Endopterygota</taxon>
        <taxon>Diptera</taxon>
        <taxon>Nematocera</taxon>
        <taxon>Culicoidea</taxon>
        <taxon>Culicidae</taxon>
        <taxon>Culicinae</taxon>
        <taxon>Culicini</taxon>
        <taxon>Culex</taxon>
        <taxon>Culex</taxon>
    </lineage>
</organism>
<reference evidence="1" key="1">
    <citation type="submission" date="2021-05" db="EMBL/GenBank/DDBJ databases">
        <authorList>
            <person name="Alioto T."/>
            <person name="Alioto T."/>
            <person name="Gomez Garrido J."/>
        </authorList>
    </citation>
    <scope>NUCLEOTIDE SEQUENCE</scope>
</reference>